<dbReference type="FunFam" id="1.10.10.140:FF:000001">
    <property type="entry name" value="Cytochrome c oxidase subunit 6B1"/>
    <property type="match status" value="1"/>
</dbReference>
<dbReference type="SUPFAM" id="SSF47694">
    <property type="entry name" value="Cytochrome c oxidase subunit h"/>
    <property type="match status" value="1"/>
</dbReference>
<dbReference type="Pfam" id="PF01399">
    <property type="entry name" value="PCI"/>
    <property type="match status" value="1"/>
</dbReference>
<keyword evidence="5" id="KW-1015">Disulfide bond</keyword>
<dbReference type="InterPro" id="IPR040896">
    <property type="entry name" value="RPN5_C"/>
</dbReference>
<dbReference type="PANTHER" id="PTHR10855">
    <property type="entry name" value="26S PROTEASOME NON-ATPASE REGULATORY SUBUNIT 12/COP9 SIGNALOSOME COMPLEX SUBUNIT 4"/>
    <property type="match status" value="1"/>
</dbReference>
<keyword evidence="4" id="KW-0496">Mitochondrion</keyword>
<dbReference type="EMBL" id="LR904392">
    <property type="protein sequence ID" value="CAD7252811.1"/>
    <property type="molecule type" value="Genomic_DNA"/>
</dbReference>
<evidence type="ECO:0000256" key="5">
    <source>
        <dbReference type="ARBA" id="ARBA00023157"/>
    </source>
</evidence>
<name>A0A7R9AFI6_9CRUS</name>
<dbReference type="Pfam" id="PF18098">
    <property type="entry name" value="RPN5_C"/>
    <property type="match status" value="1"/>
</dbReference>
<dbReference type="OrthoDB" id="268763at2759"/>
<gene>
    <name evidence="9" type="ORF">DSTB1V02_LOCUS12564</name>
</gene>
<dbReference type="FunFam" id="1.10.10.10:FF:000070">
    <property type="entry name" value="26S proteasome non-ATPase regulatory subunit 12"/>
    <property type="match status" value="1"/>
</dbReference>
<dbReference type="PROSITE" id="PS51808">
    <property type="entry name" value="CHCH"/>
    <property type="match status" value="1"/>
</dbReference>
<dbReference type="Proteomes" id="UP000677054">
    <property type="component" value="Unassembled WGS sequence"/>
</dbReference>
<dbReference type="InterPro" id="IPR036549">
    <property type="entry name" value="CX6/COA6-like_sf"/>
</dbReference>
<evidence type="ECO:0000256" key="2">
    <source>
        <dbReference type="ARBA" id="ARBA00006397"/>
    </source>
</evidence>
<proteinExistence type="inferred from homology"/>
<evidence type="ECO:0000259" key="8">
    <source>
        <dbReference type="PROSITE" id="PS50250"/>
    </source>
</evidence>
<dbReference type="InterPro" id="IPR048280">
    <property type="entry name" value="COX6B-like"/>
</dbReference>
<comment type="subcellular location">
    <subcellularLocation>
        <location evidence="1">Mitochondrion</location>
    </subcellularLocation>
</comment>
<protein>
    <recommendedName>
        <fullName evidence="6">Cytochrome c oxidase subunit 6B1</fullName>
    </recommendedName>
    <alternativeName>
        <fullName evidence="7">Cytochrome c oxidase subunit VIb isoform 1</fullName>
    </alternativeName>
</protein>
<keyword evidence="10" id="KW-1185">Reference proteome</keyword>
<evidence type="ECO:0000256" key="1">
    <source>
        <dbReference type="ARBA" id="ARBA00004173"/>
    </source>
</evidence>
<dbReference type="Gene3D" id="1.10.10.140">
    <property type="entry name" value="Cytochrome c oxidase, subunit VIb"/>
    <property type="match status" value="1"/>
</dbReference>
<dbReference type="GO" id="GO:0008541">
    <property type="term" value="C:proteasome regulatory particle, lid subcomplex"/>
    <property type="evidence" value="ECO:0007669"/>
    <property type="project" value="TreeGrafter"/>
</dbReference>
<evidence type="ECO:0000256" key="6">
    <source>
        <dbReference type="ARBA" id="ARBA00040060"/>
    </source>
</evidence>
<dbReference type="Pfam" id="PF02297">
    <property type="entry name" value="COX6B"/>
    <property type="match status" value="1"/>
</dbReference>
<evidence type="ECO:0000313" key="9">
    <source>
        <dbReference type="EMBL" id="CAD7252811.1"/>
    </source>
</evidence>
<dbReference type="SUPFAM" id="SSF46785">
    <property type="entry name" value="Winged helix' DNA-binding domain"/>
    <property type="match status" value="1"/>
</dbReference>
<dbReference type="InterPro" id="IPR054559">
    <property type="entry name" value="PSMD12-CSN4-like_N"/>
</dbReference>
<dbReference type="CDD" id="cd00926">
    <property type="entry name" value="Cyt_c_Oxidase_VIb"/>
    <property type="match status" value="1"/>
</dbReference>
<keyword evidence="3" id="KW-0647">Proteasome</keyword>
<dbReference type="GO" id="GO:0005739">
    <property type="term" value="C:mitochondrion"/>
    <property type="evidence" value="ECO:0007669"/>
    <property type="project" value="UniProtKB-SubCell"/>
</dbReference>
<dbReference type="GO" id="GO:0016020">
    <property type="term" value="C:membrane"/>
    <property type="evidence" value="ECO:0007669"/>
    <property type="project" value="UniProtKB-ARBA"/>
</dbReference>
<dbReference type="Gene3D" id="1.10.10.10">
    <property type="entry name" value="Winged helix-like DNA-binding domain superfamily/Winged helix DNA-binding domain"/>
    <property type="match status" value="1"/>
</dbReference>
<dbReference type="EMBL" id="CAJPEV010004875">
    <property type="protein sequence ID" value="CAG0902441.1"/>
    <property type="molecule type" value="Genomic_DNA"/>
</dbReference>
<evidence type="ECO:0000313" key="10">
    <source>
        <dbReference type="Proteomes" id="UP000677054"/>
    </source>
</evidence>
<dbReference type="PANTHER" id="PTHR10855:SF1">
    <property type="entry name" value="26S PROTEASOME NON-ATPASE REGULATORY SUBUNIT 12"/>
    <property type="match status" value="1"/>
</dbReference>
<dbReference type="InterPro" id="IPR036388">
    <property type="entry name" value="WH-like_DNA-bd_sf"/>
</dbReference>
<feature type="domain" description="PCI" evidence="8">
    <location>
        <begin position="240"/>
        <end position="418"/>
    </location>
</feature>
<dbReference type="PROSITE" id="PS50250">
    <property type="entry name" value="PCI"/>
    <property type="match status" value="1"/>
</dbReference>
<dbReference type="SMART" id="SM00088">
    <property type="entry name" value="PINT"/>
    <property type="match status" value="1"/>
</dbReference>
<dbReference type="AlphaFoldDB" id="A0A7R9AFI6"/>
<comment type="similarity">
    <text evidence="2">Belongs to the proteasome subunit p55 family.</text>
</comment>
<accession>A0A7R9AFI6</accession>
<dbReference type="InterPro" id="IPR040134">
    <property type="entry name" value="PSMD12/CSN4"/>
</dbReference>
<evidence type="ECO:0000256" key="4">
    <source>
        <dbReference type="ARBA" id="ARBA00023128"/>
    </source>
</evidence>
<dbReference type="InterPro" id="IPR000717">
    <property type="entry name" value="PCI_dom"/>
</dbReference>
<evidence type="ECO:0000256" key="7">
    <source>
        <dbReference type="ARBA" id="ARBA00042114"/>
    </source>
</evidence>
<evidence type="ECO:0000256" key="3">
    <source>
        <dbReference type="ARBA" id="ARBA00022942"/>
    </source>
</evidence>
<dbReference type="InterPro" id="IPR036390">
    <property type="entry name" value="WH_DNA-bd_sf"/>
</dbReference>
<dbReference type="GO" id="GO:0005634">
    <property type="term" value="C:nucleus"/>
    <property type="evidence" value="ECO:0007669"/>
    <property type="project" value="UniProtKB-ARBA"/>
</dbReference>
<organism evidence="9">
    <name type="scientific">Darwinula stevensoni</name>
    <dbReference type="NCBI Taxonomy" id="69355"/>
    <lineage>
        <taxon>Eukaryota</taxon>
        <taxon>Metazoa</taxon>
        <taxon>Ecdysozoa</taxon>
        <taxon>Arthropoda</taxon>
        <taxon>Crustacea</taxon>
        <taxon>Oligostraca</taxon>
        <taxon>Ostracoda</taxon>
        <taxon>Podocopa</taxon>
        <taxon>Podocopida</taxon>
        <taxon>Darwinulocopina</taxon>
        <taxon>Darwinuloidea</taxon>
        <taxon>Darwinulidae</taxon>
        <taxon>Darwinula</taxon>
    </lineage>
</organism>
<dbReference type="Pfam" id="PF22241">
    <property type="entry name" value="PSMD12-CSN4_N"/>
    <property type="match status" value="1"/>
</dbReference>
<sequence>MAEAVTAGGHIVKMEVDYMPTCDEKIPQCQALAAEGKLQEALDILLALEKQTRTGADMHSTSRVLVTIVQLCFEAKKYELLNEQIVLLSKRRSQLKQAVTKMVQEACTYVDKMPDKETQLKLIDTLRTVTAGKIYVEVERARLTHKLAIMKESEGDITEAATILQELQVETFGSMDRKEKVELILEQMRLCIAKKDYIRTQIISKKINVKFFDEEGTEELKLKYYRLMIEVDQHEGSYMSICKHYRAIYNTPGIKNDIEQRRLVLKNIVLYLLLSPYDNEQADLTHRICEDKQLEETPLYKDLLELFMTSELIKWLGMCETFERELRKGSDGSPPTDVFLDSPEGNKRWKDLQNRVVEHNIRVMAKYYTKIRVQRMSELLALPIEETEEFLSNLVVKGMVSAKMDRLEGIISFSPPRPTNEVLNDWATSAASLMQLVNKTTHLIHKEEMGSPVVHFCPTKENILSAMATKEWKLGDTAPFDPRFPNQNQTKYCYQSFVDFHRCQKIKGEGYEPCQYFKKVYKSICPHSWVEKWENQLAENRFPGKI</sequence>
<reference evidence="9" key="1">
    <citation type="submission" date="2020-11" db="EMBL/GenBank/DDBJ databases">
        <authorList>
            <person name="Tran Van P."/>
        </authorList>
    </citation>
    <scope>NUCLEOTIDE SEQUENCE</scope>
</reference>